<feature type="transmembrane region" description="Helical" evidence="1">
    <location>
        <begin position="311"/>
        <end position="331"/>
    </location>
</feature>
<dbReference type="OMA" id="VIMSSCK"/>
<keyword evidence="2" id="KW-0732">Signal</keyword>
<keyword evidence="1" id="KW-1133">Transmembrane helix</keyword>
<gene>
    <name evidence="4" type="primary">LOC118430846</name>
</gene>
<protein>
    <submittedName>
        <fullName evidence="4">Uncharacterized protein LOC118430846</fullName>
    </submittedName>
</protein>
<name>A0A9J7NCF7_BRAFL</name>
<accession>A0A9J7NCF7</accession>
<dbReference type="AlphaFoldDB" id="A0A9J7NCF7"/>
<dbReference type="RefSeq" id="XP_035697771.1">
    <property type="nucleotide sequence ID" value="XM_035841878.1"/>
</dbReference>
<keyword evidence="3" id="KW-1185">Reference proteome</keyword>
<keyword evidence="1" id="KW-0472">Membrane</keyword>
<evidence type="ECO:0000313" key="4">
    <source>
        <dbReference type="RefSeq" id="XP_035697771.1"/>
    </source>
</evidence>
<proteinExistence type="predicted"/>
<reference evidence="4" key="2">
    <citation type="submission" date="2025-08" db="UniProtKB">
        <authorList>
            <consortium name="RefSeq"/>
        </authorList>
    </citation>
    <scope>IDENTIFICATION</scope>
    <source>
        <strain evidence="4">S238N-H82</strain>
        <tissue evidence="4">Testes</tissue>
    </source>
</reference>
<dbReference type="Proteomes" id="UP000001554">
    <property type="component" value="Chromosome 14"/>
</dbReference>
<feature type="chain" id="PRO_5039889873" evidence="2">
    <location>
        <begin position="22"/>
        <end position="336"/>
    </location>
</feature>
<reference evidence="3" key="1">
    <citation type="journal article" date="2020" name="Nat. Ecol. Evol.">
        <title>Deeply conserved synteny resolves early events in vertebrate evolution.</title>
        <authorList>
            <person name="Simakov O."/>
            <person name="Marletaz F."/>
            <person name="Yue J.X."/>
            <person name="O'Connell B."/>
            <person name="Jenkins J."/>
            <person name="Brandt A."/>
            <person name="Calef R."/>
            <person name="Tung C.H."/>
            <person name="Huang T.K."/>
            <person name="Schmutz J."/>
            <person name="Satoh N."/>
            <person name="Yu J.K."/>
            <person name="Putnam N.H."/>
            <person name="Green R.E."/>
            <person name="Rokhsar D.S."/>
        </authorList>
    </citation>
    <scope>NUCLEOTIDE SEQUENCE [LARGE SCALE GENOMIC DNA]</scope>
    <source>
        <strain evidence="3">S238N-H82</strain>
    </source>
</reference>
<organism evidence="3 4">
    <name type="scientific">Branchiostoma floridae</name>
    <name type="common">Florida lancelet</name>
    <name type="synonym">Amphioxus</name>
    <dbReference type="NCBI Taxonomy" id="7739"/>
    <lineage>
        <taxon>Eukaryota</taxon>
        <taxon>Metazoa</taxon>
        <taxon>Chordata</taxon>
        <taxon>Cephalochordata</taxon>
        <taxon>Leptocardii</taxon>
        <taxon>Amphioxiformes</taxon>
        <taxon>Branchiostomatidae</taxon>
        <taxon>Branchiostoma</taxon>
    </lineage>
</organism>
<evidence type="ECO:0000256" key="2">
    <source>
        <dbReference type="SAM" id="SignalP"/>
    </source>
</evidence>
<sequence>MMNTSLGILTVMLCAAIFASARHEAVVMDTNPNNTQSPTTTVLAERRENTTSGSLSLVENKMEVTTGVVARSFPHRTTQHRKRHAMHTVRTVPRTDTERGLVHTVARKDPVEAEVGHKIAMPRHVDNNSTHLLKRTTREPQHVPTTDEPLWNSTFLSSSFARLQRGGISLQRGGISSPVCPAFCCSVNVSCHYTYDIHLKPRCGCADTGNGTNTCSVPGNSDMSWMPVLQRPPWVQGTCLGSWTERESGEDNSTGLKLHCHVDQVDDFTFTVVHWNVSPPGGAFPFRPCIVFVHVNNTEPAHYVKTTVDIVIQYFGFGLIFLFIGVIMSSCKNIKA</sequence>
<evidence type="ECO:0000313" key="3">
    <source>
        <dbReference type="Proteomes" id="UP000001554"/>
    </source>
</evidence>
<evidence type="ECO:0000256" key="1">
    <source>
        <dbReference type="SAM" id="Phobius"/>
    </source>
</evidence>
<keyword evidence="1" id="KW-0812">Transmembrane</keyword>
<feature type="signal peptide" evidence="2">
    <location>
        <begin position="1"/>
        <end position="21"/>
    </location>
</feature>
<dbReference type="GeneID" id="118430846"/>
<dbReference type="KEGG" id="bfo:118430846"/>
<dbReference type="OrthoDB" id="9991462at2759"/>